<evidence type="ECO:0000313" key="2">
    <source>
        <dbReference type="Proteomes" id="UP000235828"/>
    </source>
</evidence>
<sequence length="61" mass="7086">MNIFCELSTKTVDKYLDNFFQKNAGQAYKPDRADVMAIGLFTRSKKLVFSAMRQVFFDIIL</sequence>
<evidence type="ECO:0000313" key="1">
    <source>
        <dbReference type="EMBL" id="SON53352.1"/>
    </source>
</evidence>
<accession>A0A2N8ZN82</accession>
<dbReference type="Proteomes" id="UP000235828">
    <property type="component" value="Chromosome B"/>
</dbReference>
<name>A0A2N8ZN82_9VIBR</name>
<organism evidence="1 2">
    <name type="scientific">Vibrio tapetis subsp. tapetis</name>
    <dbReference type="NCBI Taxonomy" id="1671868"/>
    <lineage>
        <taxon>Bacteria</taxon>
        <taxon>Pseudomonadati</taxon>
        <taxon>Pseudomonadota</taxon>
        <taxon>Gammaproteobacteria</taxon>
        <taxon>Vibrionales</taxon>
        <taxon>Vibrionaceae</taxon>
        <taxon>Vibrio</taxon>
    </lineage>
</organism>
<proteinExistence type="predicted"/>
<gene>
    <name evidence="1" type="ORF">VTAP4600_B1741</name>
</gene>
<dbReference type="KEGG" id="vta:B1741"/>
<protein>
    <submittedName>
        <fullName evidence="1">Uncharacterized protein</fullName>
    </submittedName>
</protein>
<dbReference type="AlphaFoldDB" id="A0A2N8ZN82"/>
<reference evidence="1 2" key="1">
    <citation type="submission" date="2017-10" db="EMBL/GenBank/DDBJ databases">
        <authorList>
            <person name="Banno H."/>
            <person name="Chua N.-H."/>
        </authorList>
    </citation>
    <scope>NUCLEOTIDE SEQUENCE [LARGE SCALE GENOMIC DNA]</scope>
    <source>
        <strain evidence="1">Vibrio tapetis CECT4600</strain>
    </source>
</reference>
<keyword evidence="2" id="KW-1185">Reference proteome</keyword>
<dbReference type="EMBL" id="LT960612">
    <property type="protein sequence ID" value="SON53352.1"/>
    <property type="molecule type" value="Genomic_DNA"/>
</dbReference>